<sequence>MPNGAVKLLKSKEPQNRLFVMLPSKKPLKSTKHSANLILKSSLMSEALRLHILLNQKKLFYQKRDPALLQMKNKDLYW</sequence>
<keyword evidence="2" id="KW-1185">Reference proteome</keyword>
<name>A0A0H2VKL7_SALTI</name>
<dbReference type="HOGENOM" id="CLU_2619935_0_0_6"/>
<dbReference type="Proteomes" id="UP000002670">
    <property type="component" value="Chromosome"/>
</dbReference>
<evidence type="ECO:0000313" key="2">
    <source>
        <dbReference type="Proteomes" id="UP000002670"/>
    </source>
</evidence>
<evidence type="ECO:0008006" key="3">
    <source>
        <dbReference type="Google" id="ProtNLM"/>
    </source>
</evidence>
<reference evidence="1 2" key="1">
    <citation type="journal article" date="2003" name="J. Bacteriol.">
        <title>Comparative genomics of Salmonella enterica serovar Typhi strains Ty2 and CT18.</title>
        <authorList>
            <person name="Deng W."/>
            <person name="Liou S.R."/>
            <person name="Plunkett G.III."/>
            <person name="Mayhew G.F."/>
            <person name="Rose D.J."/>
            <person name="Burland V."/>
            <person name="Kodoyianni V."/>
            <person name="Schwartz D.C."/>
            <person name="Blattner F.R."/>
        </authorList>
    </citation>
    <scope>NUCLEOTIDE SEQUENCE [LARGE SCALE GENOMIC DNA]</scope>
    <source>
        <strain evidence="2">ATCC 700931 / Ty2</strain>
    </source>
</reference>
<dbReference type="KEGG" id="stt:t0870"/>
<proteinExistence type="predicted"/>
<organism evidence="1 2">
    <name type="scientific">Salmonella typhi</name>
    <dbReference type="NCBI Taxonomy" id="90370"/>
    <lineage>
        <taxon>Bacteria</taxon>
        <taxon>Pseudomonadati</taxon>
        <taxon>Pseudomonadota</taxon>
        <taxon>Gammaproteobacteria</taxon>
        <taxon>Enterobacterales</taxon>
        <taxon>Enterobacteriaceae</taxon>
        <taxon>Salmonella</taxon>
    </lineage>
</organism>
<dbReference type="EMBL" id="AE014613">
    <property type="protein sequence ID" value="AAO68552.1"/>
    <property type="molecule type" value="Genomic_DNA"/>
</dbReference>
<accession>A0A0H2VKL7</accession>
<protein>
    <recommendedName>
        <fullName evidence="3">Cytoplasmic protein</fullName>
    </recommendedName>
</protein>
<gene>
    <name evidence="1" type="ordered locus">t0870</name>
</gene>
<dbReference type="AlphaFoldDB" id="A0A0H2VKL7"/>
<evidence type="ECO:0000313" key="1">
    <source>
        <dbReference type="EMBL" id="AAO68552.1"/>
    </source>
</evidence>